<feature type="transmembrane region" description="Helical" evidence="6">
    <location>
        <begin position="340"/>
        <end position="359"/>
    </location>
</feature>
<feature type="transmembrane region" description="Helical" evidence="6">
    <location>
        <begin position="302"/>
        <end position="320"/>
    </location>
</feature>
<comment type="subcellular location">
    <subcellularLocation>
        <location evidence="1">Membrane</location>
        <topology evidence="1">Multi-pass membrane protein</topology>
    </subcellularLocation>
</comment>
<evidence type="ECO:0000256" key="1">
    <source>
        <dbReference type="ARBA" id="ARBA00004141"/>
    </source>
</evidence>
<feature type="transmembrane region" description="Helical" evidence="6">
    <location>
        <begin position="35"/>
        <end position="60"/>
    </location>
</feature>
<evidence type="ECO:0000256" key="3">
    <source>
        <dbReference type="ARBA" id="ARBA00022989"/>
    </source>
</evidence>
<dbReference type="PROSITE" id="PS50850">
    <property type="entry name" value="MFS"/>
    <property type="match status" value="1"/>
</dbReference>
<feature type="transmembrane region" description="Helical" evidence="6">
    <location>
        <begin position="187"/>
        <end position="210"/>
    </location>
</feature>
<feature type="transmembrane region" description="Helical" evidence="6">
    <location>
        <begin position="366"/>
        <end position="384"/>
    </location>
</feature>
<keyword evidence="2 6" id="KW-0812">Transmembrane</keyword>
<dbReference type="Pfam" id="PF07690">
    <property type="entry name" value="MFS_1"/>
    <property type="match status" value="1"/>
</dbReference>
<reference evidence="8 9" key="1">
    <citation type="submission" date="2015-02" db="EMBL/GenBank/DDBJ databases">
        <title>Draft genome sequence of Aspergillus parasiticus SU-1.</title>
        <authorList>
            <person name="Yu J."/>
            <person name="Fedorova N."/>
            <person name="Yin Y."/>
            <person name="Losada L."/>
            <person name="Zafar N."/>
            <person name="Taujale R."/>
            <person name="Ehrlich K.C."/>
            <person name="Bhatnagar D."/>
            <person name="Cleveland T.E."/>
            <person name="Bennett J.W."/>
            <person name="Nierman W.C."/>
        </authorList>
    </citation>
    <scope>NUCLEOTIDE SEQUENCE [LARGE SCALE GENOMIC DNA]</scope>
    <source>
        <strain evidence="9">ATCC 56775 / NRRL 5862 / SRRC 143 / SU-1</strain>
    </source>
</reference>
<dbReference type="CDD" id="cd17502">
    <property type="entry name" value="MFS_Azr1_MDR_like"/>
    <property type="match status" value="1"/>
</dbReference>
<keyword evidence="4 6" id="KW-0472">Membrane</keyword>
<organism evidence="8 9">
    <name type="scientific">Aspergillus parasiticus (strain ATCC 56775 / NRRL 5862 / SRRC 143 / SU-1)</name>
    <dbReference type="NCBI Taxonomy" id="1403190"/>
    <lineage>
        <taxon>Eukaryota</taxon>
        <taxon>Fungi</taxon>
        <taxon>Dikarya</taxon>
        <taxon>Ascomycota</taxon>
        <taxon>Pezizomycotina</taxon>
        <taxon>Eurotiomycetes</taxon>
        <taxon>Eurotiomycetidae</taxon>
        <taxon>Eurotiales</taxon>
        <taxon>Aspergillaceae</taxon>
        <taxon>Aspergillus</taxon>
        <taxon>Aspergillus subgen. Circumdati</taxon>
    </lineage>
</organism>
<sequence length="530" mass="56948">MTASETTRLLPENPPDLASSTKGAEDPSKSSRPQLLITIGLCLSIFCVSLDQTVLATAIPRITDEFQSLKNVGWYGSSFLFVFTATQMMWGKLYQGYTTKRMFLLGLAIFELGSLLCGIAPSSATLVAGRSIAGLGAGSINSGALFIITDTIPLDKRPVYMGFLGCVHAVTKVTGPLLGGVLTDHASWRWCFYINLPMGLVTAIVILFLVPTNQPKMGHSSLKDKVKSMDLPGSLLLICGTVALLLALQWGGSEYAWDDWRIRCLFTLSGAMLAAFAVVQVWAGDKATIPLRILCNRDMLSITLWGIFNGGAMIIFIYYLPIWYQAVEGFSATKSGLMTLPTQLGLVFCSLAGGIFVSLVGYYTPFLIASSVISTLGAALLSTLHPSSNLISSMIFQVLLSLGIGLGSQNSTIVPQVAVQKEDVVIAISTLTFVQALSSSVSLVIGQSVFHNRLVQNLRVSAPSIDPSTVEKGVTMLRDTIPPEMLADVLGAFSRAITETFHVAVVMCAFSLVGSASLRWKSIREKTIEE</sequence>
<dbReference type="InterPro" id="IPR011701">
    <property type="entry name" value="MFS"/>
</dbReference>
<dbReference type="PANTHER" id="PTHR23501:SF199">
    <property type="entry name" value="MFS EFFLUX TRANSPORTER INPD-RELATED"/>
    <property type="match status" value="1"/>
</dbReference>
<dbReference type="OrthoDB" id="10021397at2759"/>
<evidence type="ECO:0000256" key="2">
    <source>
        <dbReference type="ARBA" id="ARBA00022692"/>
    </source>
</evidence>
<feature type="transmembrane region" description="Helical" evidence="6">
    <location>
        <begin position="260"/>
        <end position="282"/>
    </location>
</feature>
<dbReference type="Gene3D" id="1.20.1250.20">
    <property type="entry name" value="MFS general substrate transporter like domains"/>
    <property type="match status" value="1"/>
</dbReference>
<feature type="transmembrane region" description="Helical" evidence="6">
    <location>
        <begin position="231"/>
        <end position="248"/>
    </location>
</feature>
<dbReference type="EMBL" id="JZEE01000032">
    <property type="protein sequence ID" value="KJK68625.1"/>
    <property type="molecule type" value="Genomic_DNA"/>
</dbReference>
<dbReference type="InterPro" id="IPR036259">
    <property type="entry name" value="MFS_trans_sf"/>
</dbReference>
<evidence type="ECO:0000313" key="8">
    <source>
        <dbReference type="EMBL" id="KJK68625.1"/>
    </source>
</evidence>
<dbReference type="Gene3D" id="1.20.1720.10">
    <property type="entry name" value="Multidrug resistance protein D"/>
    <property type="match status" value="1"/>
</dbReference>
<name>A0A0F0ILR0_ASPPU</name>
<feature type="transmembrane region" description="Helical" evidence="6">
    <location>
        <begin position="500"/>
        <end position="518"/>
    </location>
</feature>
<proteinExistence type="predicted"/>
<dbReference type="STRING" id="1403190.A0A0F0ILR0"/>
<feature type="transmembrane region" description="Helical" evidence="6">
    <location>
        <begin position="160"/>
        <end position="181"/>
    </location>
</feature>
<feature type="transmembrane region" description="Helical" evidence="6">
    <location>
        <begin position="424"/>
        <end position="445"/>
    </location>
</feature>
<feature type="transmembrane region" description="Helical" evidence="6">
    <location>
        <begin position="127"/>
        <end position="148"/>
    </location>
</feature>
<comment type="caution">
    <text evidence="8">The sequence shown here is derived from an EMBL/GenBank/DDBJ whole genome shotgun (WGS) entry which is preliminary data.</text>
</comment>
<dbReference type="GO" id="GO:0005886">
    <property type="term" value="C:plasma membrane"/>
    <property type="evidence" value="ECO:0007669"/>
    <property type="project" value="TreeGrafter"/>
</dbReference>
<feature type="region of interest" description="Disordered" evidence="5">
    <location>
        <begin position="1"/>
        <end position="30"/>
    </location>
</feature>
<dbReference type="PRINTS" id="PR01036">
    <property type="entry name" value="TCRTETB"/>
</dbReference>
<dbReference type="Proteomes" id="UP000033540">
    <property type="component" value="Unassembled WGS sequence"/>
</dbReference>
<accession>A0A0F0ILR0</accession>
<dbReference type="InterPro" id="IPR020846">
    <property type="entry name" value="MFS_dom"/>
</dbReference>
<evidence type="ECO:0000256" key="4">
    <source>
        <dbReference type="ARBA" id="ARBA00023136"/>
    </source>
</evidence>
<evidence type="ECO:0000256" key="5">
    <source>
        <dbReference type="SAM" id="MobiDB-lite"/>
    </source>
</evidence>
<feature type="transmembrane region" description="Helical" evidence="6">
    <location>
        <begin position="390"/>
        <end position="412"/>
    </location>
</feature>
<gene>
    <name evidence="8" type="ORF">P875_00075816</name>
</gene>
<feature type="transmembrane region" description="Helical" evidence="6">
    <location>
        <begin position="72"/>
        <end position="90"/>
    </location>
</feature>
<protein>
    <submittedName>
        <fullName evidence="8">Major Facilitator Superfamily protein</fullName>
    </submittedName>
</protein>
<evidence type="ECO:0000259" key="7">
    <source>
        <dbReference type="PROSITE" id="PS50850"/>
    </source>
</evidence>
<dbReference type="GO" id="GO:0022857">
    <property type="term" value="F:transmembrane transporter activity"/>
    <property type="evidence" value="ECO:0007669"/>
    <property type="project" value="InterPro"/>
</dbReference>
<feature type="domain" description="Major facilitator superfamily (MFS) profile" evidence="7">
    <location>
        <begin position="37"/>
        <end position="523"/>
    </location>
</feature>
<dbReference type="AlphaFoldDB" id="A0A0F0ILR0"/>
<dbReference type="SUPFAM" id="SSF103473">
    <property type="entry name" value="MFS general substrate transporter"/>
    <property type="match status" value="1"/>
</dbReference>
<evidence type="ECO:0000256" key="6">
    <source>
        <dbReference type="SAM" id="Phobius"/>
    </source>
</evidence>
<evidence type="ECO:0000313" key="9">
    <source>
        <dbReference type="Proteomes" id="UP000033540"/>
    </source>
</evidence>
<feature type="transmembrane region" description="Helical" evidence="6">
    <location>
        <begin position="102"/>
        <end position="121"/>
    </location>
</feature>
<keyword evidence="3 6" id="KW-1133">Transmembrane helix</keyword>
<dbReference type="PANTHER" id="PTHR23501">
    <property type="entry name" value="MAJOR FACILITATOR SUPERFAMILY"/>
    <property type="match status" value="1"/>
</dbReference>